<keyword evidence="2" id="KW-1133">Transmembrane helix</keyword>
<accession>A0A6G6W9Y6</accession>
<dbReference type="KEGG" id="nano:G5V58_03175"/>
<name>A0A6G6W9Y6_9ACTN</name>
<feature type="region of interest" description="Disordered" evidence="1">
    <location>
        <begin position="100"/>
        <end position="125"/>
    </location>
</feature>
<keyword evidence="2" id="KW-0812">Transmembrane</keyword>
<evidence type="ECO:0000256" key="2">
    <source>
        <dbReference type="SAM" id="Phobius"/>
    </source>
</evidence>
<evidence type="ECO:0000313" key="3">
    <source>
        <dbReference type="EMBL" id="QIG41915.1"/>
    </source>
</evidence>
<protein>
    <submittedName>
        <fullName evidence="3">Uncharacterized protein</fullName>
    </submittedName>
</protein>
<dbReference type="EMBL" id="CP049257">
    <property type="protein sequence ID" value="QIG41915.1"/>
    <property type="molecule type" value="Genomic_DNA"/>
</dbReference>
<evidence type="ECO:0000256" key="1">
    <source>
        <dbReference type="SAM" id="MobiDB-lite"/>
    </source>
</evidence>
<gene>
    <name evidence="3" type="ORF">G5V58_03175</name>
</gene>
<feature type="transmembrane region" description="Helical" evidence="2">
    <location>
        <begin position="6"/>
        <end position="25"/>
    </location>
</feature>
<dbReference type="Proteomes" id="UP000502996">
    <property type="component" value="Chromosome"/>
</dbReference>
<proteinExistence type="predicted"/>
<reference evidence="3 4" key="1">
    <citation type="submission" date="2020-02" db="EMBL/GenBank/DDBJ databases">
        <title>Full genome sequence of Nocardioides sp. R-3366.</title>
        <authorList>
            <person name="Im W.-T."/>
        </authorList>
    </citation>
    <scope>NUCLEOTIDE SEQUENCE [LARGE SCALE GENOMIC DNA]</scope>
    <source>
        <strain evidence="3 4">R-3366</strain>
    </source>
</reference>
<organism evidence="3 4">
    <name type="scientific">Nocardioides anomalus</name>
    <dbReference type="NCBI Taxonomy" id="2712223"/>
    <lineage>
        <taxon>Bacteria</taxon>
        <taxon>Bacillati</taxon>
        <taxon>Actinomycetota</taxon>
        <taxon>Actinomycetes</taxon>
        <taxon>Propionibacteriales</taxon>
        <taxon>Nocardioidaceae</taxon>
        <taxon>Nocardioides</taxon>
    </lineage>
</organism>
<sequence>MTIPLWLPWAVFAALVLPPITVLLLQPSGSRPTAATLPALSAALVALVVAGVLSVDRWHVSYDEFHDAAQRAGHRESGTNPDAFLALVDDVEADLGRDITWDNVEDPDGEDTGGSAPPSNFYELRPSEGSDVVVCVEEMRDDLDRTVLDVSGDACDA</sequence>
<feature type="transmembrane region" description="Helical" evidence="2">
    <location>
        <begin position="37"/>
        <end position="55"/>
    </location>
</feature>
<keyword evidence="2" id="KW-0472">Membrane</keyword>
<keyword evidence="4" id="KW-1185">Reference proteome</keyword>
<evidence type="ECO:0000313" key="4">
    <source>
        <dbReference type="Proteomes" id="UP000502996"/>
    </source>
</evidence>
<dbReference type="RefSeq" id="WP_165228699.1">
    <property type="nucleotide sequence ID" value="NZ_CP049257.1"/>
</dbReference>
<dbReference type="AlphaFoldDB" id="A0A6G6W9Y6"/>